<dbReference type="EMBL" id="VFOX01000001">
    <property type="protein sequence ID" value="TQL85580.1"/>
    <property type="molecule type" value="Genomic_DNA"/>
</dbReference>
<dbReference type="PANTHER" id="PTHR30055">
    <property type="entry name" value="HTH-TYPE TRANSCRIPTIONAL REGULATOR RUTR"/>
    <property type="match status" value="1"/>
</dbReference>
<keyword evidence="7" id="KW-1185">Reference proteome</keyword>
<dbReference type="GO" id="GO:0000976">
    <property type="term" value="F:transcription cis-regulatory region binding"/>
    <property type="evidence" value="ECO:0007669"/>
    <property type="project" value="TreeGrafter"/>
</dbReference>
<sequence>MMARIAGRSAEDTRQQILDAAATLISTHGTAIPVTEIADAAGVSKGGLLYHFPNKEALLKGVATELMRRFRAEVEQTATAEPEDSPGHLARAYLRVGFSHADDPTGLHAYLSLTMHLALEGGLEELAQRDAATWRAALMADGLDPVIVRIVIAATDGSNSAPLWGAVLTDHDRATLEADLIALTHPPHTLTSSPAP</sequence>
<evidence type="ECO:0000256" key="2">
    <source>
        <dbReference type="ARBA" id="ARBA00023125"/>
    </source>
</evidence>
<dbReference type="InterPro" id="IPR001647">
    <property type="entry name" value="HTH_TetR"/>
</dbReference>
<dbReference type="PROSITE" id="PS50977">
    <property type="entry name" value="HTH_TETR_2"/>
    <property type="match status" value="1"/>
</dbReference>
<evidence type="ECO:0000259" key="5">
    <source>
        <dbReference type="PROSITE" id="PS50977"/>
    </source>
</evidence>
<gene>
    <name evidence="6" type="ORF">FB560_1203</name>
</gene>
<name>A0A543BL60_9MICO</name>
<dbReference type="GO" id="GO:0003700">
    <property type="term" value="F:DNA-binding transcription factor activity"/>
    <property type="evidence" value="ECO:0007669"/>
    <property type="project" value="TreeGrafter"/>
</dbReference>
<dbReference type="Pfam" id="PF17937">
    <property type="entry name" value="TetR_C_28"/>
    <property type="match status" value="1"/>
</dbReference>
<feature type="domain" description="HTH tetR-type" evidence="5">
    <location>
        <begin position="11"/>
        <end position="70"/>
    </location>
</feature>
<feature type="DNA-binding region" description="H-T-H motif" evidence="4">
    <location>
        <begin position="33"/>
        <end position="52"/>
    </location>
</feature>
<protein>
    <submittedName>
        <fullName evidence="6">TetR family transcriptional regulator</fullName>
    </submittedName>
</protein>
<dbReference type="AlphaFoldDB" id="A0A543BL60"/>
<evidence type="ECO:0000313" key="6">
    <source>
        <dbReference type="EMBL" id="TQL85580.1"/>
    </source>
</evidence>
<organism evidence="6 7">
    <name type="scientific">Microbacterium saperdae</name>
    <dbReference type="NCBI Taxonomy" id="69368"/>
    <lineage>
        <taxon>Bacteria</taxon>
        <taxon>Bacillati</taxon>
        <taxon>Actinomycetota</taxon>
        <taxon>Actinomycetes</taxon>
        <taxon>Micrococcales</taxon>
        <taxon>Microbacteriaceae</taxon>
        <taxon>Microbacterium</taxon>
    </lineage>
</organism>
<evidence type="ECO:0000313" key="7">
    <source>
        <dbReference type="Proteomes" id="UP000317209"/>
    </source>
</evidence>
<dbReference type="Proteomes" id="UP000317209">
    <property type="component" value="Unassembled WGS sequence"/>
</dbReference>
<evidence type="ECO:0000256" key="3">
    <source>
        <dbReference type="ARBA" id="ARBA00023163"/>
    </source>
</evidence>
<dbReference type="Pfam" id="PF00440">
    <property type="entry name" value="TetR_N"/>
    <property type="match status" value="1"/>
</dbReference>
<dbReference type="PANTHER" id="PTHR30055:SF234">
    <property type="entry name" value="HTH-TYPE TRANSCRIPTIONAL REGULATOR BETI"/>
    <property type="match status" value="1"/>
</dbReference>
<dbReference type="PRINTS" id="PR00455">
    <property type="entry name" value="HTHTETR"/>
</dbReference>
<accession>A0A543BL60</accession>
<dbReference type="Gene3D" id="1.10.357.10">
    <property type="entry name" value="Tetracycline Repressor, domain 2"/>
    <property type="match status" value="1"/>
</dbReference>
<dbReference type="InterPro" id="IPR050109">
    <property type="entry name" value="HTH-type_TetR-like_transc_reg"/>
</dbReference>
<evidence type="ECO:0000256" key="1">
    <source>
        <dbReference type="ARBA" id="ARBA00023015"/>
    </source>
</evidence>
<dbReference type="InterPro" id="IPR041479">
    <property type="entry name" value="TetR_CgmR_C"/>
</dbReference>
<keyword evidence="3" id="KW-0804">Transcription</keyword>
<comment type="caution">
    <text evidence="6">The sequence shown here is derived from an EMBL/GenBank/DDBJ whole genome shotgun (WGS) entry which is preliminary data.</text>
</comment>
<dbReference type="InterPro" id="IPR009057">
    <property type="entry name" value="Homeodomain-like_sf"/>
</dbReference>
<reference evidence="6 7" key="1">
    <citation type="submission" date="2019-06" db="EMBL/GenBank/DDBJ databases">
        <title>Sequencing the genomes of 1000 actinobacteria strains.</title>
        <authorList>
            <person name="Klenk H.-P."/>
        </authorList>
    </citation>
    <scope>NUCLEOTIDE SEQUENCE [LARGE SCALE GENOMIC DNA]</scope>
    <source>
        <strain evidence="6 7">DSM 20169</strain>
    </source>
</reference>
<proteinExistence type="predicted"/>
<dbReference type="RefSeq" id="WP_211349950.1">
    <property type="nucleotide sequence ID" value="NZ_VFOX01000001.1"/>
</dbReference>
<keyword evidence="1" id="KW-0805">Transcription regulation</keyword>
<dbReference type="SUPFAM" id="SSF46689">
    <property type="entry name" value="Homeodomain-like"/>
    <property type="match status" value="1"/>
</dbReference>
<keyword evidence="2 4" id="KW-0238">DNA-binding</keyword>
<evidence type="ECO:0000256" key="4">
    <source>
        <dbReference type="PROSITE-ProRule" id="PRU00335"/>
    </source>
</evidence>